<dbReference type="GO" id="GO:0004190">
    <property type="term" value="F:aspartic-type endopeptidase activity"/>
    <property type="evidence" value="ECO:0007669"/>
    <property type="project" value="UniProtKB-KW"/>
</dbReference>
<dbReference type="EMBL" id="MARB01000020">
    <property type="protein sequence ID" value="ODJ86567.1"/>
    <property type="molecule type" value="Genomic_DNA"/>
</dbReference>
<evidence type="ECO:0000256" key="3">
    <source>
        <dbReference type="ARBA" id="ARBA00022750"/>
    </source>
</evidence>
<dbReference type="SUPFAM" id="SSF53163">
    <property type="entry name" value="HybD-like"/>
    <property type="match status" value="1"/>
</dbReference>
<sequence>MYDNKVVRLQCFMLQHEEAHFPLNAFCLTLCGKAVDTFDLHGYAQAHDITFVYSYDPVAAYFILARGLFLSIKSVLILGIGNTLLSDEGIGVQLVNRMQRQVGAVPGIEYLDGGTLSFTLAEPIARADGLIVADAARMGEPPGTLRVFHDQEMDSYLQGNRASVHEVSLGDLLDIARLSDTLPARRCLIGIEPEHLDWGEALSKTVEPAVEQGIAEIVSILESWGLLPAG</sequence>
<dbReference type="GO" id="GO:0008047">
    <property type="term" value="F:enzyme activator activity"/>
    <property type="evidence" value="ECO:0007669"/>
    <property type="project" value="InterPro"/>
</dbReference>
<dbReference type="PRINTS" id="PR00446">
    <property type="entry name" value="HYDRGNUPTAKE"/>
</dbReference>
<dbReference type="Pfam" id="PF01750">
    <property type="entry name" value="HycI"/>
    <property type="match status" value="1"/>
</dbReference>
<dbReference type="CDD" id="cd06062">
    <property type="entry name" value="H2MP_MemB-H2up"/>
    <property type="match status" value="1"/>
</dbReference>
<dbReference type="NCBIfam" id="TIGR00072">
    <property type="entry name" value="hydrog_prot"/>
    <property type="match status" value="1"/>
</dbReference>
<accession>A0A7Z0VJ37</accession>
<organism evidence="5 6">
    <name type="scientific">Candidatus Thiodiazotropha endolucinida</name>
    <dbReference type="NCBI Taxonomy" id="1655433"/>
    <lineage>
        <taxon>Bacteria</taxon>
        <taxon>Pseudomonadati</taxon>
        <taxon>Pseudomonadota</taxon>
        <taxon>Gammaproteobacteria</taxon>
        <taxon>Chromatiales</taxon>
        <taxon>Sedimenticolaceae</taxon>
        <taxon>Candidatus Thiodiazotropha</taxon>
    </lineage>
</organism>
<proteinExistence type="inferred from homology"/>
<dbReference type="PANTHER" id="PTHR30302">
    <property type="entry name" value="HYDROGENASE 1 MATURATION PROTEASE"/>
    <property type="match status" value="1"/>
</dbReference>
<evidence type="ECO:0000256" key="4">
    <source>
        <dbReference type="ARBA" id="ARBA00022801"/>
    </source>
</evidence>
<keyword evidence="6" id="KW-1185">Reference proteome</keyword>
<evidence type="ECO:0000256" key="1">
    <source>
        <dbReference type="ARBA" id="ARBA00006814"/>
    </source>
</evidence>
<dbReference type="EC" id="3.4.23.-" evidence="5"/>
<keyword evidence="2 5" id="KW-0645">Protease</keyword>
<dbReference type="PANTHER" id="PTHR30302:SF1">
    <property type="entry name" value="HYDROGENASE 2 MATURATION PROTEASE"/>
    <property type="match status" value="1"/>
</dbReference>
<dbReference type="GO" id="GO:0016485">
    <property type="term" value="P:protein processing"/>
    <property type="evidence" value="ECO:0007669"/>
    <property type="project" value="TreeGrafter"/>
</dbReference>
<reference evidence="5 6" key="1">
    <citation type="submission" date="2016-06" db="EMBL/GenBank/DDBJ databases">
        <title>Genome sequence of endosymbiont of Candidatus Endolucinida thiodiazotropha.</title>
        <authorList>
            <person name="Poehlein A."/>
            <person name="Koenig S."/>
            <person name="Heiden S.E."/>
            <person name="Thuermer A."/>
            <person name="Voget S."/>
            <person name="Daniel R."/>
            <person name="Markert S."/>
            <person name="Gros O."/>
            <person name="Schweder T."/>
        </authorList>
    </citation>
    <scope>NUCLEOTIDE SEQUENCE [LARGE SCALE GENOMIC DNA]</scope>
    <source>
        <strain evidence="5 6">COS</strain>
    </source>
</reference>
<keyword evidence="3" id="KW-0064">Aspartyl protease</keyword>
<comment type="caution">
    <text evidence="5">The sequence shown here is derived from an EMBL/GenBank/DDBJ whole genome shotgun (WGS) entry which is preliminary data.</text>
</comment>
<evidence type="ECO:0000313" key="6">
    <source>
        <dbReference type="Proteomes" id="UP000094769"/>
    </source>
</evidence>
<gene>
    <name evidence="5" type="primary">hybD_3</name>
    <name evidence="5" type="ORF">CODIS_32070</name>
</gene>
<dbReference type="InterPro" id="IPR023430">
    <property type="entry name" value="Pept_HybD-like_dom_sf"/>
</dbReference>
<evidence type="ECO:0000256" key="2">
    <source>
        <dbReference type="ARBA" id="ARBA00022670"/>
    </source>
</evidence>
<dbReference type="Proteomes" id="UP000094769">
    <property type="component" value="Unassembled WGS sequence"/>
</dbReference>
<evidence type="ECO:0000313" key="5">
    <source>
        <dbReference type="EMBL" id="ODJ86567.1"/>
    </source>
</evidence>
<dbReference type="InterPro" id="IPR000671">
    <property type="entry name" value="Peptidase_A31"/>
</dbReference>
<dbReference type="AlphaFoldDB" id="A0A7Z0VJ37"/>
<keyword evidence="4 5" id="KW-0378">Hydrolase</keyword>
<name>A0A7Z0VJ37_9GAMM</name>
<protein>
    <submittedName>
        <fullName evidence="5">Hydrogenase 2 maturation protease</fullName>
        <ecNumber evidence="5">3.4.23.-</ecNumber>
    </submittedName>
</protein>
<dbReference type="Gene3D" id="3.40.50.1450">
    <property type="entry name" value="HybD-like"/>
    <property type="match status" value="1"/>
</dbReference>
<comment type="similarity">
    <text evidence="1">Belongs to the peptidase A31 family.</text>
</comment>